<evidence type="ECO:0000256" key="1">
    <source>
        <dbReference type="SAM" id="Phobius"/>
    </source>
</evidence>
<dbReference type="PANTHER" id="PTHR34220:SF7">
    <property type="entry name" value="SENSOR HISTIDINE KINASE YPDA"/>
    <property type="match status" value="1"/>
</dbReference>
<keyword evidence="1" id="KW-0472">Membrane</keyword>
<feature type="domain" description="Signal transduction histidine kinase internal region" evidence="2">
    <location>
        <begin position="162"/>
        <end position="237"/>
    </location>
</feature>
<keyword evidence="4" id="KW-1185">Reference proteome</keyword>
<dbReference type="InterPro" id="IPR050640">
    <property type="entry name" value="Bact_2-comp_sensor_kinase"/>
</dbReference>
<dbReference type="Pfam" id="PF06580">
    <property type="entry name" value="His_kinase"/>
    <property type="match status" value="1"/>
</dbReference>
<evidence type="ECO:0000313" key="3">
    <source>
        <dbReference type="EMBL" id="MDI9257915.1"/>
    </source>
</evidence>
<keyword evidence="1" id="KW-1133">Transmembrane helix</keyword>
<protein>
    <submittedName>
        <fullName evidence="3">Histidine kinase</fullName>
    </submittedName>
</protein>
<keyword evidence="1" id="KW-0812">Transmembrane</keyword>
<dbReference type="RefSeq" id="WP_283239592.1">
    <property type="nucleotide sequence ID" value="NZ_JASGBP010000007.1"/>
</dbReference>
<evidence type="ECO:0000313" key="4">
    <source>
        <dbReference type="Proteomes" id="UP001230035"/>
    </source>
</evidence>
<sequence length="346" mass="40622">MKKFIDKIYVHRYFILFIMLYSYVQSIYSRISVIDEINLYTFTPEAFFFTPISTGILFLIIMSFIKLWQKSEMLYSKEILKIFVASMVMYPLTMQLLGLIIAYSFDNIEQNFNQNVFLKTTFRFFLDGFVYGSFILTYYYFNKNKNYQKQLSNSLQALSESKIHQLKTQLNPHFLFNNLNVLDQLIEEDKNKASDFLNEFADIYRYVLHVSDKKLVSLSDELSFARQYFKLIEHKYGLAYQLQIKGTANGFIVPLTLQLLIENAIQHNLGTLKNPVCIVLEVNETISVKNNFISKTSTKQTSGRSLQNIKEQYHLLTNNPIEINKNDTHFSVIIPIIQSHDKNTNY</sequence>
<feature type="transmembrane region" description="Helical" evidence="1">
    <location>
        <begin position="12"/>
        <end position="28"/>
    </location>
</feature>
<name>A0ABT6XS59_9FLAO</name>
<feature type="transmembrane region" description="Helical" evidence="1">
    <location>
        <begin position="80"/>
        <end position="102"/>
    </location>
</feature>
<reference evidence="3 4" key="1">
    <citation type="submission" date="2023-05" db="EMBL/GenBank/DDBJ databases">
        <title>Flavobacterium sedimenti sp. nov., isolated from the sediment.</title>
        <authorList>
            <person name="Wu N."/>
        </authorList>
    </citation>
    <scope>NUCLEOTIDE SEQUENCE [LARGE SCALE GENOMIC DNA]</scope>
    <source>
        <strain evidence="3 4">YZ-48</strain>
    </source>
</reference>
<feature type="transmembrane region" description="Helical" evidence="1">
    <location>
        <begin position="48"/>
        <end position="68"/>
    </location>
</feature>
<keyword evidence="3" id="KW-0808">Transferase</keyword>
<comment type="caution">
    <text evidence="3">The sequence shown here is derived from an EMBL/GenBank/DDBJ whole genome shotgun (WGS) entry which is preliminary data.</text>
</comment>
<feature type="transmembrane region" description="Helical" evidence="1">
    <location>
        <begin position="122"/>
        <end position="141"/>
    </location>
</feature>
<dbReference type="Proteomes" id="UP001230035">
    <property type="component" value="Unassembled WGS sequence"/>
</dbReference>
<gene>
    <name evidence="3" type="ORF">QHT84_10870</name>
</gene>
<organism evidence="3 4">
    <name type="scientific">Flavobacterium sedimenticola</name>
    <dbReference type="NCBI Taxonomy" id="3043286"/>
    <lineage>
        <taxon>Bacteria</taxon>
        <taxon>Pseudomonadati</taxon>
        <taxon>Bacteroidota</taxon>
        <taxon>Flavobacteriia</taxon>
        <taxon>Flavobacteriales</taxon>
        <taxon>Flavobacteriaceae</taxon>
        <taxon>Flavobacterium</taxon>
    </lineage>
</organism>
<keyword evidence="3" id="KW-0418">Kinase</keyword>
<dbReference type="GO" id="GO:0016301">
    <property type="term" value="F:kinase activity"/>
    <property type="evidence" value="ECO:0007669"/>
    <property type="project" value="UniProtKB-KW"/>
</dbReference>
<dbReference type="InterPro" id="IPR010559">
    <property type="entry name" value="Sig_transdc_His_kin_internal"/>
</dbReference>
<proteinExistence type="predicted"/>
<dbReference type="EMBL" id="JASGBP010000007">
    <property type="protein sequence ID" value="MDI9257915.1"/>
    <property type="molecule type" value="Genomic_DNA"/>
</dbReference>
<dbReference type="PANTHER" id="PTHR34220">
    <property type="entry name" value="SENSOR HISTIDINE KINASE YPDA"/>
    <property type="match status" value="1"/>
</dbReference>
<accession>A0ABT6XS59</accession>
<evidence type="ECO:0000259" key="2">
    <source>
        <dbReference type="Pfam" id="PF06580"/>
    </source>
</evidence>